<keyword evidence="1" id="KW-0812">Transmembrane</keyword>
<reference evidence="2" key="1">
    <citation type="submission" date="2019-08" db="EMBL/GenBank/DDBJ databases">
        <title>The improved chromosome-level genome for the pearl oyster Pinctada fucata martensii using PacBio sequencing and Hi-C.</title>
        <authorList>
            <person name="Zheng Z."/>
        </authorList>
    </citation>
    <scope>NUCLEOTIDE SEQUENCE</scope>
    <source>
        <strain evidence="2">ZZ-2019</strain>
        <tissue evidence="2">Adductor muscle</tissue>
    </source>
</reference>
<proteinExistence type="predicted"/>
<evidence type="ECO:0000313" key="2">
    <source>
        <dbReference type="EMBL" id="KAK3101265.1"/>
    </source>
</evidence>
<evidence type="ECO:0000313" key="3">
    <source>
        <dbReference type="Proteomes" id="UP001186944"/>
    </source>
</evidence>
<dbReference type="AlphaFoldDB" id="A0AA89BYE1"/>
<gene>
    <name evidence="2" type="ORF">FSP39_002242</name>
</gene>
<accession>A0AA89BYE1</accession>
<dbReference type="EMBL" id="VSWD01000005">
    <property type="protein sequence ID" value="KAK3101265.1"/>
    <property type="molecule type" value="Genomic_DNA"/>
</dbReference>
<keyword evidence="1" id="KW-1133">Transmembrane helix</keyword>
<comment type="caution">
    <text evidence="2">The sequence shown here is derived from an EMBL/GenBank/DDBJ whole genome shotgun (WGS) entry which is preliminary data.</text>
</comment>
<protein>
    <submittedName>
        <fullName evidence="2">Uncharacterized protein</fullName>
    </submittedName>
</protein>
<sequence length="176" mass="20509">MFWRKVSAVITLGPSKIDSNLVFRVDYVPVFGVMTKMDKRELDGDKKWRDLAREFQAELGIDGNFFVPLINYVYDDLLEDEPETNPNTDVPLLKMLNQIYQTKAKKINIEKKEKELKEKFEKERKFGWCFYLLIGVIVLLVLAVLGFMVYTKLRSSSLNESFSTPKQDTISPKKEL</sequence>
<name>A0AA89BYE1_PINIB</name>
<keyword evidence="1" id="KW-0472">Membrane</keyword>
<keyword evidence="3" id="KW-1185">Reference proteome</keyword>
<feature type="transmembrane region" description="Helical" evidence="1">
    <location>
        <begin position="128"/>
        <end position="150"/>
    </location>
</feature>
<evidence type="ECO:0000256" key="1">
    <source>
        <dbReference type="SAM" id="Phobius"/>
    </source>
</evidence>
<dbReference type="Proteomes" id="UP001186944">
    <property type="component" value="Unassembled WGS sequence"/>
</dbReference>
<organism evidence="2 3">
    <name type="scientific">Pinctada imbricata</name>
    <name type="common">Atlantic pearl-oyster</name>
    <name type="synonym">Pinctada martensii</name>
    <dbReference type="NCBI Taxonomy" id="66713"/>
    <lineage>
        <taxon>Eukaryota</taxon>
        <taxon>Metazoa</taxon>
        <taxon>Spiralia</taxon>
        <taxon>Lophotrochozoa</taxon>
        <taxon>Mollusca</taxon>
        <taxon>Bivalvia</taxon>
        <taxon>Autobranchia</taxon>
        <taxon>Pteriomorphia</taxon>
        <taxon>Pterioida</taxon>
        <taxon>Pterioidea</taxon>
        <taxon>Pteriidae</taxon>
        <taxon>Pinctada</taxon>
    </lineage>
</organism>